<sequence>MHNIALHIKAKDWFYILLIGLFFGMFLSSLGYMLLEYPWIEGAVFGALIGVGIALFALVFISYMNKKILPKLPEIYWTPLSMLFSFLSGFLGTLVSVFLAKILHIKLITSFEEQIAAVSVSIGVLTYIVGALLYRFVKMRNQKDLIDYEYVQSRLRSLETQLNPHFLFNALNSIAELIHHDKDKAEEAILRVSAFLRNTMNEKALLSLEDEIRNVKDYVELENIRFGNKIKLHIKPISKLWRLPKFSVQLLVENAIKHGFDQGKESLNIFISFEEKKNLIIIKNDGESMMGDKFGVGLSNLQQRLELLCGGSVEVYDKIEPTFYIYLGSCNENSNSR</sequence>
<dbReference type="InterPro" id="IPR050640">
    <property type="entry name" value="Bact_2-comp_sensor_kinase"/>
</dbReference>
<dbReference type="Proteomes" id="UP000309561">
    <property type="component" value="Unassembled WGS sequence"/>
</dbReference>
<feature type="transmembrane region" description="Helical" evidence="1">
    <location>
        <begin position="12"/>
        <end position="33"/>
    </location>
</feature>
<dbReference type="InterPro" id="IPR010559">
    <property type="entry name" value="Sig_transdc_His_kin_internal"/>
</dbReference>
<gene>
    <name evidence="3" type="ORF">FCU45_07485</name>
</gene>
<dbReference type="PANTHER" id="PTHR34220:SF7">
    <property type="entry name" value="SENSOR HISTIDINE KINASE YPDA"/>
    <property type="match status" value="1"/>
</dbReference>
<dbReference type="InterPro" id="IPR036890">
    <property type="entry name" value="HATPase_C_sf"/>
</dbReference>
<feature type="transmembrane region" description="Helical" evidence="1">
    <location>
        <begin position="75"/>
        <end position="103"/>
    </location>
</feature>
<dbReference type="Gene3D" id="3.30.565.10">
    <property type="entry name" value="Histidine kinase-like ATPase, C-terminal domain"/>
    <property type="match status" value="1"/>
</dbReference>
<dbReference type="Pfam" id="PF06580">
    <property type="entry name" value="His_kinase"/>
    <property type="match status" value="1"/>
</dbReference>
<evidence type="ECO:0000313" key="3">
    <source>
        <dbReference type="EMBL" id="TKI69352.1"/>
    </source>
</evidence>
<feature type="transmembrane region" description="Helical" evidence="1">
    <location>
        <begin position="39"/>
        <end position="63"/>
    </location>
</feature>
<name>A0A4U2Z794_9BACT</name>
<feature type="domain" description="Signal transduction histidine kinase internal region" evidence="2">
    <location>
        <begin position="154"/>
        <end position="230"/>
    </location>
</feature>
<keyword evidence="1" id="KW-1133">Transmembrane helix</keyword>
<evidence type="ECO:0000259" key="2">
    <source>
        <dbReference type="Pfam" id="PF06580"/>
    </source>
</evidence>
<dbReference type="RefSeq" id="WP_137013893.1">
    <property type="nucleotide sequence ID" value="NZ_SZPX01000005.1"/>
</dbReference>
<dbReference type="GO" id="GO:0016020">
    <property type="term" value="C:membrane"/>
    <property type="evidence" value="ECO:0007669"/>
    <property type="project" value="InterPro"/>
</dbReference>
<organism evidence="3 4">
    <name type="scientific">Sulfurimonas crateris</name>
    <dbReference type="NCBI Taxonomy" id="2574727"/>
    <lineage>
        <taxon>Bacteria</taxon>
        <taxon>Pseudomonadati</taxon>
        <taxon>Campylobacterota</taxon>
        <taxon>Epsilonproteobacteria</taxon>
        <taxon>Campylobacterales</taxon>
        <taxon>Sulfurimonadaceae</taxon>
        <taxon>Sulfurimonas</taxon>
    </lineage>
</organism>
<keyword evidence="1" id="KW-0812">Transmembrane</keyword>
<evidence type="ECO:0000313" key="4">
    <source>
        <dbReference type="Proteomes" id="UP000309561"/>
    </source>
</evidence>
<dbReference type="EMBL" id="SZPX01000005">
    <property type="protein sequence ID" value="TKI69352.1"/>
    <property type="molecule type" value="Genomic_DNA"/>
</dbReference>
<dbReference type="SUPFAM" id="SSF55874">
    <property type="entry name" value="ATPase domain of HSP90 chaperone/DNA topoisomerase II/histidine kinase"/>
    <property type="match status" value="1"/>
</dbReference>
<feature type="transmembrane region" description="Helical" evidence="1">
    <location>
        <begin position="115"/>
        <end position="134"/>
    </location>
</feature>
<protein>
    <submittedName>
        <fullName evidence="3">Sensor histidine kinase</fullName>
    </submittedName>
</protein>
<comment type="caution">
    <text evidence="3">The sequence shown here is derived from an EMBL/GenBank/DDBJ whole genome shotgun (WGS) entry which is preliminary data.</text>
</comment>
<keyword evidence="1" id="KW-0472">Membrane</keyword>
<evidence type="ECO:0000256" key="1">
    <source>
        <dbReference type="SAM" id="Phobius"/>
    </source>
</evidence>
<keyword evidence="3" id="KW-0418">Kinase</keyword>
<proteinExistence type="predicted"/>
<dbReference type="OrthoDB" id="2514702at2"/>
<keyword evidence="3" id="KW-0808">Transferase</keyword>
<dbReference type="PANTHER" id="PTHR34220">
    <property type="entry name" value="SENSOR HISTIDINE KINASE YPDA"/>
    <property type="match status" value="1"/>
</dbReference>
<accession>A0A4U2Z794</accession>
<keyword evidence="4" id="KW-1185">Reference proteome</keyword>
<reference evidence="3 4" key="1">
    <citation type="submission" date="2019-04" db="EMBL/GenBank/DDBJ databases">
        <title>Sulfurimonas crateris sp. nov. a facultative anaerobic sulfur-oxidizing chemolithautotrophic bacterium isolated from a terrestrial mud vulcano.</title>
        <authorList>
            <person name="Ratnikova N.M."/>
            <person name="Slobodkin A.I."/>
            <person name="Merkel A.Y."/>
            <person name="Novikov A."/>
            <person name="Bonch-Osmolovskaya E.A."/>
            <person name="Slobodkina G.B."/>
        </authorList>
    </citation>
    <scope>NUCLEOTIDE SEQUENCE [LARGE SCALE GENOMIC DNA]</scope>
    <source>
        <strain evidence="3 4">SN118</strain>
    </source>
</reference>
<dbReference type="GO" id="GO:0000155">
    <property type="term" value="F:phosphorelay sensor kinase activity"/>
    <property type="evidence" value="ECO:0007669"/>
    <property type="project" value="InterPro"/>
</dbReference>
<dbReference type="AlphaFoldDB" id="A0A4U2Z794"/>